<dbReference type="OrthoDB" id="426293at2759"/>
<keyword evidence="2" id="KW-1185">Reference proteome</keyword>
<dbReference type="GeneID" id="19146219"/>
<dbReference type="HOGENOM" id="CLU_933797_0_0_1"/>
<sequence>MQIRSLPPITTLQLLSCLASHFDIERLFLNFINRRKSSGYRPDPGWKGPRNIWFFSLKYYYITSGDQDVYPGQQSGPFHKNLPHLRICHGSSSAALSFSDTEGANASAALPWRLLILSCNRDHTSGGKIKNGVEAFYWGINSELRKVRRCLREVADQISSVSVPSDDFLFNSEVRESLLFETEDFTNSRTYFWALQSLRLVNECIASIIRSWDMYDKASFLDLLNTGDDGISHTSPSSDGEAAVTRTASISCLDEIQKQMNQLAGMIEDNNAKQEEIRALRDGVGAFLAPSFTGELKR</sequence>
<proteinExistence type="predicted"/>
<protein>
    <submittedName>
        <fullName evidence="1">Uncharacterized protein</fullName>
    </submittedName>
</protein>
<name>W6Y8T6_COCC2</name>
<gene>
    <name evidence="1" type="ORF">COCCADRAFT_27575</name>
</gene>
<reference evidence="1 2" key="1">
    <citation type="journal article" date="2013" name="PLoS Genet.">
        <title>Comparative genome structure, secondary metabolite, and effector coding capacity across Cochliobolus pathogens.</title>
        <authorList>
            <person name="Condon B.J."/>
            <person name="Leng Y."/>
            <person name="Wu D."/>
            <person name="Bushley K.E."/>
            <person name="Ohm R.A."/>
            <person name="Otillar R."/>
            <person name="Martin J."/>
            <person name="Schackwitz W."/>
            <person name="Grimwood J."/>
            <person name="MohdZainudin N."/>
            <person name="Xue C."/>
            <person name="Wang R."/>
            <person name="Manning V.A."/>
            <person name="Dhillon B."/>
            <person name="Tu Z.J."/>
            <person name="Steffenson B.J."/>
            <person name="Salamov A."/>
            <person name="Sun H."/>
            <person name="Lowry S."/>
            <person name="LaButti K."/>
            <person name="Han J."/>
            <person name="Copeland A."/>
            <person name="Lindquist E."/>
            <person name="Barry K."/>
            <person name="Schmutz J."/>
            <person name="Baker S.E."/>
            <person name="Ciuffetti L.M."/>
            <person name="Grigoriev I.V."/>
            <person name="Zhong S."/>
            <person name="Turgeon B.G."/>
        </authorList>
    </citation>
    <scope>NUCLEOTIDE SEQUENCE [LARGE SCALE GENOMIC DNA]</scope>
    <source>
        <strain evidence="1 2">26-R-13</strain>
    </source>
</reference>
<accession>W6Y8T6</accession>
<dbReference type="EMBL" id="KI964651">
    <property type="protein sequence ID" value="EUC31779.1"/>
    <property type="molecule type" value="Genomic_DNA"/>
</dbReference>
<dbReference type="AlphaFoldDB" id="W6Y8T6"/>
<organism evidence="1 2">
    <name type="scientific">Cochliobolus carbonum (strain 26-R-13)</name>
    <name type="common">Maize leaf spot fungus</name>
    <name type="synonym">Bipolaris zeicola</name>
    <dbReference type="NCBI Taxonomy" id="930089"/>
    <lineage>
        <taxon>Eukaryota</taxon>
        <taxon>Fungi</taxon>
        <taxon>Dikarya</taxon>
        <taxon>Ascomycota</taxon>
        <taxon>Pezizomycotina</taxon>
        <taxon>Dothideomycetes</taxon>
        <taxon>Pleosporomycetidae</taxon>
        <taxon>Pleosporales</taxon>
        <taxon>Pleosporineae</taxon>
        <taxon>Pleosporaceae</taxon>
        <taxon>Bipolaris</taxon>
    </lineage>
</organism>
<evidence type="ECO:0000313" key="2">
    <source>
        <dbReference type="Proteomes" id="UP000053841"/>
    </source>
</evidence>
<dbReference type="Proteomes" id="UP000053841">
    <property type="component" value="Unassembled WGS sequence"/>
</dbReference>
<evidence type="ECO:0000313" key="1">
    <source>
        <dbReference type="EMBL" id="EUC31779.1"/>
    </source>
</evidence>
<dbReference type="RefSeq" id="XP_007713911.1">
    <property type="nucleotide sequence ID" value="XM_007715721.1"/>
</dbReference>
<dbReference type="KEGG" id="bze:COCCADRAFT_27575"/>